<dbReference type="Gene3D" id="3.30.2000.30">
    <property type="match status" value="1"/>
</dbReference>
<accession>A0A846MWA8</accession>
<dbReference type="InterPro" id="IPR021508">
    <property type="entry name" value="Gp17-like"/>
</dbReference>
<feature type="signal peptide" evidence="1">
    <location>
        <begin position="1"/>
        <end position="20"/>
    </location>
</feature>
<dbReference type="AlphaFoldDB" id="A0A846MWA8"/>
<feature type="chain" id="PRO_5032750566" description="DUF3168 domain-containing protein" evidence="1">
    <location>
        <begin position="21"/>
        <end position="133"/>
    </location>
</feature>
<dbReference type="RefSeq" id="WP_167081420.1">
    <property type="nucleotide sequence ID" value="NZ_BAAADC010000001.1"/>
</dbReference>
<dbReference type="EMBL" id="JAASRM010000001">
    <property type="protein sequence ID" value="NIK87633.1"/>
    <property type="molecule type" value="Genomic_DNA"/>
</dbReference>
<evidence type="ECO:0008006" key="4">
    <source>
        <dbReference type="Google" id="ProtNLM"/>
    </source>
</evidence>
<organism evidence="2 3">
    <name type="scientific">Rhizomicrobium palustre</name>
    <dbReference type="NCBI Taxonomy" id="189966"/>
    <lineage>
        <taxon>Bacteria</taxon>
        <taxon>Pseudomonadati</taxon>
        <taxon>Pseudomonadota</taxon>
        <taxon>Alphaproteobacteria</taxon>
        <taxon>Micropepsales</taxon>
        <taxon>Micropepsaceae</taxon>
        <taxon>Rhizomicrobium</taxon>
    </lineage>
</organism>
<keyword evidence="1" id="KW-0732">Signal</keyword>
<sequence length="133" mass="13996">MTAPSWALQRAIFAALSADAAVTALIGTRIYDGVPAAAPLPYLVLGESEERDASSDTPATRHALRLTIWSRGGGTREVKEIAGAVIAVLHGAALTLSGHRLIDLAFTSAEYGRQSNGTATRAVLRFSAFTEPF</sequence>
<evidence type="ECO:0000313" key="2">
    <source>
        <dbReference type="EMBL" id="NIK87633.1"/>
    </source>
</evidence>
<evidence type="ECO:0000256" key="1">
    <source>
        <dbReference type="SAM" id="SignalP"/>
    </source>
</evidence>
<keyword evidence="3" id="KW-1185">Reference proteome</keyword>
<gene>
    <name evidence="2" type="ORF">FHS83_000951</name>
</gene>
<reference evidence="2 3" key="1">
    <citation type="submission" date="2020-03" db="EMBL/GenBank/DDBJ databases">
        <title>Genomic Encyclopedia of Type Strains, Phase IV (KMG-IV): sequencing the most valuable type-strain genomes for metagenomic binning, comparative biology and taxonomic classification.</title>
        <authorList>
            <person name="Goeker M."/>
        </authorList>
    </citation>
    <scope>NUCLEOTIDE SEQUENCE [LARGE SCALE GENOMIC DNA]</scope>
    <source>
        <strain evidence="2 3">DSM 19867</strain>
    </source>
</reference>
<dbReference type="Proteomes" id="UP000570514">
    <property type="component" value="Unassembled WGS sequence"/>
</dbReference>
<proteinExistence type="predicted"/>
<name>A0A846MWA8_9PROT</name>
<comment type="caution">
    <text evidence="2">The sequence shown here is derived from an EMBL/GenBank/DDBJ whole genome shotgun (WGS) entry which is preliminary data.</text>
</comment>
<dbReference type="Pfam" id="PF11367">
    <property type="entry name" value="Tail_completion_gp17"/>
    <property type="match status" value="1"/>
</dbReference>
<dbReference type="InterPro" id="IPR053745">
    <property type="entry name" value="Viral_Tail_Comp_sf"/>
</dbReference>
<evidence type="ECO:0000313" key="3">
    <source>
        <dbReference type="Proteomes" id="UP000570514"/>
    </source>
</evidence>
<protein>
    <recommendedName>
        <fullName evidence="4">DUF3168 domain-containing protein</fullName>
    </recommendedName>
</protein>